<dbReference type="EMBL" id="JAAAHY010000576">
    <property type="protein sequence ID" value="KAF9961659.1"/>
    <property type="molecule type" value="Genomic_DNA"/>
</dbReference>
<protein>
    <submittedName>
        <fullName evidence="1">Uncharacterized protein</fullName>
    </submittedName>
</protein>
<sequence>NVEYRFRVNGPVEGYLKIDGDVLKVVSRFEEASGLNLYKEAGWGLRVAHVKNGITTVLATNGGGVPLTMEKFKANDARQWFQIIEAKKADFVEESYADFVETYSAEEDSCLVPSTPNQCVPETSIKEYRPFTLLSSKLDTFVSRPFNFPFLVGGVTGSKAFQQLEFCIVSTEHECSKTIDSNCIFENVEYRFRVNGPVEGYLKIDGDLLRVVSSFEEASGLNLYKKAGWGLRVAHVRGDFMTVLATNGAGAVLNMEKFKENDARQWFQIVEGKKAERPYRRF</sequence>
<accession>A0A9P6J4E0</accession>
<keyword evidence="2" id="KW-1185">Reference proteome</keyword>
<evidence type="ECO:0000313" key="2">
    <source>
        <dbReference type="Proteomes" id="UP000738359"/>
    </source>
</evidence>
<proteinExistence type="predicted"/>
<reference evidence="1" key="1">
    <citation type="journal article" date="2020" name="Fungal Divers.">
        <title>Resolving the Mortierellaceae phylogeny through synthesis of multi-gene phylogenetics and phylogenomics.</title>
        <authorList>
            <person name="Vandepol N."/>
            <person name="Liber J."/>
            <person name="Desiro A."/>
            <person name="Na H."/>
            <person name="Kennedy M."/>
            <person name="Barry K."/>
            <person name="Grigoriev I.V."/>
            <person name="Miller A.N."/>
            <person name="O'Donnell K."/>
            <person name="Stajich J.E."/>
            <person name="Bonito G."/>
        </authorList>
    </citation>
    <scope>NUCLEOTIDE SEQUENCE</scope>
    <source>
        <strain evidence="1">CK1249</strain>
    </source>
</reference>
<name>A0A9P6J4E0_MORAP</name>
<organism evidence="1 2">
    <name type="scientific">Mortierella alpina</name>
    <name type="common">Oleaginous fungus</name>
    <name type="synonym">Mortierella renispora</name>
    <dbReference type="NCBI Taxonomy" id="64518"/>
    <lineage>
        <taxon>Eukaryota</taxon>
        <taxon>Fungi</taxon>
        <taxon>Fungi incertae sedis</taxon>
        <taxon>Mucoromycota</taxon>
        <taxon>Mortierellomycotina</taxon>
        <taxon>Mortierellomycetes</taxon>
        <taxon>Mortierellales</taxon>
        <taxon>Mortierellaceae</taxon>
        <taxon>Mortierella</taxon>
    </lineage>
</organism>
<evidence type="ECO:0000313" key="1">
    <source>
        <dbReference type="EMBL" id="KAF9961659.1"/>
    </source>
</evidence>
<gene>
    <name evidence="1" type="ORF">BGZ70_008232</name>
</gene>
<feature type="non-terminal residue" evidence="1">
    <location>
        <position position="1"/>
    </location>
</feature>
<dbReference type="AlphaFoldDB" id="A0A9P6J4E0"/>
<dbReference type="Proteomes" id="UP000738359">
    <property type="component" value="Unassembled WGS sequence"/>
</dbReference>
<comment type="caution">
    <text evidence="1">The sequence shown here is derived from an EMBL/GenBank/DDBJ whole genome shotgun (WGS) entry which is preliminary data.</text>
</comment>
<dbReference type="OrthoDB" id="2378580at2759"/>